<dbReference type="AlphaFoldDB" id="A0A8J8T033"/>
<keyword evidence="6" id="KW-1185">Reference proteome</keyword>
<name>A0A8J8T033_HALGN</name>
<accession>A0A8J8T033</accession>
<feature type="site" description="Lowers pKa of active site Tyr" evidence="3">
    <location>
        <position position="105"/>
    </location>
</feature>
<dbReference type="GO" id="GO:0016491">
    <property type="term" value="F:oxidoreductase activity"/>
    <property type="evidence" value="ECO:0007669"/>
    <property type="project" value="InterPro"/>
</dbReference>
<dbReference type="OrthoDB" id="308859at2759"/>
<dbReference type="InterPro" id="IPR020471">
    <property type="entry name" value="AKR"/>
</dbReference>
<sequence length="331" mass="38329">MQEKKVGAAAKTKNPYGIESPSHFAGKVPMKELLGGVLKPMLGMGTWLLSQDKTEQVVYRAVKDFGYRMIDTAKMYQNEEQIGKALKRLFSEGVVKREEIFITSKLWLDGRGRVEQELKESLKRLQLDYLDSFIMHFMVPNVNKDTLAVERNSLQDVWRDMEKCFKQGLTRSIGVSNCSTVMLMDLLSFCEIKPCSNQIEIHPYLVQHDVHELHHELGIPLEAYSPLNPQQDPFPNEKVKDLVLMNDQVLKGLSQKYGKSVAQIVLNWHVKYMRHIVFPRMTQDSHMKENMEIFGFEMSEDDYKKVSCMNKNARFYDKVPVQEFAWIPITA</sequence>
<dbReference type="SUPFAM" id="SSF51430">
    <property type="entry name" value="NAD(P)-linked oxidoreductase"/>
    <property type="match status" value="1"/>
</dbReference>
<gene>
    <name evidence="5" type="ORF">FGO68_gene6150</name>
</gene>
<dbReference type="Gene3D" id="3.20.20.100">
    <property type="entry name" value="NADP-dependent oxidoreductase domain"/>
    <property type="match status" value="1"/>
</dbReference>
<feature type="active site" description="Proton donor" evidence="1">
    <location>
        <position position="76"/>
    </location>
</feature>
<dbReference type="Proteomes" id="UP000785679">
    <property type="component" value="Unassembled WGS sequence"/>
</dbReference>
<evidence type="ECO:0000256" key="1">
    <source>
        <dbReference type="PIRSR" id="PIRSR000097-1"/>
    </source>
</evidence>
<proteinExistence type="predicted"/>
<evidence type="ECO:0000256" key="3">
    <source>
        <dbReference type="PIRSR" id="PIRSR000097-3"/>
    </source>
</evidence>
<dbReference type="PRINTS" id="PR00069">
    <property type="entry name" value="ALDKETRDTASE"/>
</dbReference>
<comment type="caution">
    <text evidence="5">The sequence shown here is derived from an EMBL/GenBank/DDBJ whole genome shotgun (WGS) entry which is preliminary data.</text>
</comment>
<dbReference type="CDD" id="cd19071">
    <property type="entry name" value="AKR_AKR1-5-like"/>
    <property type="match status" value="1"/>
</dbReference>
<reference evidence="5" key="1">
    <citation type="submission" date="2019-06" db="EMBL/GenBank/DDBJ databases">
        <authorList>
            <person name="Zheng W."/>
        </authorList>
    </citation>
    <scope>NUCLEOTIDE SEQUENCE</scope>
    <source>
        <strain evidence="5">QDHG01</strain>
    </source>
</reference>
<feature type="domain" description="NADP-dependent oxidoreductase" evidence="4">
    <location>
        <begin position="42"/>
        <end position="306"/>
    </location>
</feature>
<dbReference type="PIRSF" id="PIRSF000097">
    <property type="entry name" value="AKR"/>
    <property type="match status" value="1"/>
</dbReference>
<dbReference type="InterPro" id="IPR036812">
    <property type="entry name" value="NAD(P)_OxRdtase_dom_sf"/>
</dbReference>
<organism evidence="5 6">
    <name type="scientific">Halteria grandinella</name>
    <dbReference type="NCBI Taxonomy" id="5974"/>
    <lineage>
        <taxon>Eukaryota</taxon>
        <taxon>Sar</taxon>
        <taxon>Alveolata</taxon>
        <taxon>Ciliophora</taxon>
        <taxon>Intramacronucleata</taxon>
        <taxon>Spirotrichea</taxon>
        <taxon>Stichotrichia</taxon>
        <taxon>Sporadotrichida</taxon>
        <taxon>Halteriidae</taxon>
        <taxon>Halteria</taxon>
    </lineage>
</organism>
<evidence type="ECO:0000259" key="4">
    <source>
        <dbReference type="Pfam" id="PF00248"/>
    </source>
</evidence>
<dbReference type="PANTHER" id="PTHR11732">
    <property type="entry name" value="ALDO/KETO REDUCTASE"/>
    <property type="match status" value="1"/>
</dbReference>
<dbReference type="EMBL" id="RRYP01012255">
    <property type="protein sequence ID" value="TNV77237.1"/>
    <property type="molecule type" value="Genomic_DNA"/>
</dbReference>
<dbReference type="Pfam" id="PF00248">
    <property type="entry name" value="Aldo_ket_red"/>
    <property type="match status" value="1"/>
</dbReference>
<evidence type="ECO:0000256" key="2">
    <source>
        <dbReference type="PIRSR" id="PIRSR000097-2"/>
    </source>
</evidence>
<feature type="binding site" evidence="2">
    <location>
        <position position="136"/>
    </location>
    <ligand>
        <name>substrate</name>
    </ligand>
</feature>
<dbReference type="InterPro" id="IPR023210">
    <property type="entry name" value="NADP_OxRdtase_dom"/>
</dbReference>
<evidence type="ECO:0000313" key="5">
    <source>
        <dbReference type="EMBL" id="TNV77237.1"/>
    </source>
</evidence>
<protein>
    <recommendedName>
        <fullName evidence="4">NADP-dependent oxidoreductase domain-containing protein</fullName>
    </recommendedName>
</protein>
<evidence type="ECO:0000313" key="6">
    <source>
        <dbReference type="Proteomes" id="UP000785679"/>
    </source>
</evidence>